<keyword evidence="1" id="KW-0732">Signal</keyword>
<proteinExistence type="predicted"/>
<dbReference type="EMBL" id="CP157199">
    <property type="protein sequence ID" value="XBG62040.1"/>
    <property type="molecule type" value="Genomic_DNA"/>
</dbReference>
<evidence type="ECO:0008006" key="3">
    <source>
        <dbReference type="Google" id="ProtNLM"/>
    </source>
</evidence>
<dbReference type="Gene3D" id="2.60.40.3080">
    <property type="match status" value="1"/>
</dbReference>
<sequence length="119" mass="13661">MNLKKYLLTVSIMLLSSVGVFAQEEGLISSIDDFSIDNIDFNRNGVKILAFDNTLALEFRDIVSNLRFEIINKKGDILLSKKEDTAKKTLLNISKLKKGTYYVRIFSEEIKDFLKFDKT</sequence>
<reference evidence="2" key="1">
    <citation type="submission" date="2024-05" db="EMBL/GenBank/DDBJ databases">
        <title>Pontimicrobium maritimus sp. nov., isolated form sea water.</title>
        <authorList>
            <person name="Muhammad N."/>
            <person name="Vuong T.Q."/>
            <person name="Han H.L."/>
            <person name="Kim S.-G."/>
        </authorList>
    </citation>
    <scope>NUCLEOTIDE SEQUENCE</scope>
    <source>
        <strain evidence="2">SW4</strain>
    </source>
</reference>
<protein>
    <recommendedName>
        <fullName evidence="3">T9SS C-terminal target domain-containing protein</fullName>
    </recommendedName>
</protein>
<feature type="signal peptide" evidence="1">
    <location>
        <begin position="1"/>
        <end position="22"/>
    </location>
</feature>
<evidence type="ECO:0000256" key="1">
    <source>
        <dbReference type="SAM" id="SignalP"/>
    </source>
</evidence>
<evidence type="ECO:0000313" key="2">
    <source>
        <dbReference type="EMBL" id="XBG62040.1"/>
    </source>
</evidence>
<organism evidence="2">
    <name type="scientific">Pontimicrobium sp. SW4</name>
    <dbReference type="NCBI Taxonomy" id="3153519"/>
    <lineage>
        <taxon>Bacteria</taxon>
        <taxon>Pseudomonadati</taxon>
        <taxon>Bacteroidota</taxon>
        <taxon>Flavobacteriia</taxon>
        <taxon>Flavobacteriales</taxon>
        <taxon>Flavobacteriaceae</taxon>
        <taxon>Pontimicrobium</taxon>
    </lineage>
</organism>
<accession>A0AAU7BVN2</accession>
<dbReference type="AlphaFoldDB" id="A0AAU7BVN2"/>
<dbReference type="RefSeq" id="WP_347924987.1">
    <property type="nucleotide sequence ID" value="NZ_CP157199.1"/>
</dbReference>
<gene>
    <name evidence="2" type="ORF">ABGB03_03855</name>
</gene>
<name>A0AAU7BVN2_9FLAO</name>
<feature type="chain" id="PRO_5043806268" description="T9SS C-terminal target domain-containing protein" evidence="1">
    <location>
        <begin position="23"/>
        <end position="119"/>
    </location>
</feature>